<dbReference type="Gene3D" id="3.30.930.10">
    <property type="entry name" value="Bira Bifunctional Protein, Domain 2"/>
    <property type="match status" value="1"/>
</dbReference>
<keyword evidence="12" id="KW-1185">Reference proteome</keyword>
<keyword evidence="6 8" id="KW-0030">Aminoacyl-tRNA synthetase</keyword>
<sequence>MNKQIVKPSLLPGFMELLPADQIVFNGMMDKIRNVYEKYGFIPMDTPAIEKSEVLLAKGGGETEKQIYRFNKGDSDLSLRFDLTVPLARYVAQHMNELTFPFRRYQIGKVYRGEKSQKGRYREFYQCDIDIIGNEKLSVINDAQLPSIIFSIFKELGLNEFKIHINNRKVISGFFEALGIENKTEVLRIIDKVDKIGVDKVKAELKDNAISYESIEKIAEFISFNGSNEEALAFLKELNITDKSFIEGVEELAKVVHYMEAFGVSLENFIIDLKIARGLDYYTGTVFETTLDKYPEVGSICSGGRYDNLAENYTNKNLPGVGISIGLTRLFSQLKDLGLLKGDNPSTLTEVLVVPVEDTMDYCINIANKLRENNIVTEVYLEEGNVNKKLKYANKLGIANVILVGGEEVNSGLLTFKKFDTGEQFKLSLDEIIKRFK</sequence>
<dbReference type="InterPro" id="IPR015807">
    <property type="entry name" value="His-tRNA-ligase"/>
</dbReference>
<comment type="caution">
    <text evidence="11">The sequence shown here is derived from an EMBL/GenBank/DDBJ whole genome shotgun (WGS) entry which is preliminary data.</text>
</comment>
<dbReference type="AlphaFoldDB" id="A0A0L6Z830"/>
<feature type="binding site" evidence="9">
    <location>
        <position position="112"/>
    </location>
    <ligand>
        <name>L-histidine</name>
        <dbReference type="ChEBI" id="CHEBI:57595"/>
    </ligand>
</feature>
<feature type="domain" description="Aminoacyl-transfer RNA synthetases class-II family profile" evidence="10">
    <location>
        <begin position="32"/>
        <end position="355"/>
    </location>
</feature>
<dbReference type="Proteomes" id="UP000037043">
    <property type="component" value="Unassembled WGS sequence"/>
</dbReference>
<dbReference type="NCBIfam" id="TIGR00442">
    <property type="entry name" value="hisS"/>
    <property type="match status" value="1"/>
</dbReference>
<dbReference type="HAMAP" id="MF_00127">
    <property type="entry name" value="His_tRNA_synth"/>
    <property type="match status" value="1"/>
</dbReference>
<dbReference type="EMBL" id="LHUR01000028">
    <property type="protein sequence ID" value="KOA19120.1"/>
    <property type="molecule type" value="Genomic_DNA"/>
</dbReference>
<gene>
    <name evidence="8 11" type="primary">hisS</name>
    <name evidence="11" type="ORF">CLHOM_25010</name>
</gene>
<feature type="binding site" evidence="9">
    <location>
        <begin position="82"/>
        <end position="84"/>
    </location>
    <ligand>
        <name>L-histidine</name>
        <dbReference type="ChEBI" id="CHEBI:57595"/>
    </ligand>
</feature>
<dbReference type="GO" id="GO:0004821">
    <property type="term" value="F:histidine-tRNA ligase activity"/>
    <property type="evidence" value="ECO:0007669"/>
    <property type="project" value="UniProtKB-UniRule"/>
</dbReference>
<evidence type="ECO:0000256" key="5">
    <source>
        <dbReference type="ARBA" id="ARBA00022917"/>
    </source>
</evidence>
<dbReference type="CDD" id="cd00773">
    <property type="entry name" value="HisRS-like_core"/>
    <property type="match status" value="1"/>
</dbReference>
<dbReference type="GO" id="GO:0140096">
    <property type="term" value="F:catalytic activity, acting on a protein"/>
    <property type="evidence" value="ECO:0007669"/>
    <property type="project" value="UniProtKB-ARBA"/>
</dbReference>
<feature type="binding site" evidence="9">
    <location>
        <position position="130"/>
    </location>
    <ligand>
        <name>L-histidine</name>
        <dbReference type="ChEBI" id="CHEBI:57595"/>
    </ligand>
</feature>
<evidence type="ECO:0000256" key="8">
    <source>
        <dbReference type="HAMAP-Rule" id="MF_00127"/>
    </source>
</evidence>
<name>A0A0L6Z830_9CLOT</name>
<keyword evidence="4 8" id="KW-0067">ATP-binding</keyword>
<comment type="subunit">
    <text evidence="8">Homodimer.</text>
</comment>
<evidence type="ECO:0000313" key="11">
    <source>
        <dbReference type="EMBL" id="KOA19120.1"/>
    </source>
</evidence>
<dbReference type="SUPFAM" id="SSF55681">
    <property type="entry name" value="Class II aaRS and biotin synthetases"/>
    <property type="match status" value="1"/>
</dbReference>
<feature type="binding site" evidence="9">
    <location>
        <position position="277"/>
    </location>
    <ligand>
        <name>L-histidine</name>
        <dbReference type="ChEBI" id="CHEBI:57595"/>
    </ligand>
</feature>
<dbReference type="PATRIC" id="fig|1121318.3.peg.2517"/>
<feature type="binding site" evidence="9">
    <location>
        <begin position="281"/>
        <end position="282"/>
    </location>
    <ligand>
        <name>L-histidine</name>
        <dbReference type="ChEBI" id="CHEBI:57595"/>
    </ligand>
</feature>
<comment type="similarity">
    <text evidence="1 8">Belongs to the class-II aminoacyl-tRNA synthetase family.</text>
</comment>
<protein>
    <recommendedName>
        <fullName evidence="8">Histidine--tRNA ligase</fullName>
        <ecNumber evidence="8">6.1.1.21</ecNumber>
    </recommendedName>
    <alternativeName>
        <fullName evidence="8">Histidyl-tRNA synthetase</fullName>
        <shortName evidence="8">HisRS</shortName>
    </alternativeName>
</protein>
<reference evidence="12" key="1">
    <citation type="submission" date="2015-08" db="EMBL/GenBank/DDBJ databases">
        <title>Genome sequence of the strict anaerobe Clostridium homopropionicum LuHBu1 (DSM 5847T).</title>
        <authorList>
            <person name="Poehlein A."/>
            <person name="Beck M."/>
            <person name="Schiel-Bengelsdorf B."/>
            <person name="Bengelsdorf F.R."/>
            <person name="Daniel R."/>
            <person name="Duerre P."/>
        </authorList>
    </citation>
    <scope>NUCLEOTIDE SEQUENCE [LARGE SCALE GENOMIC DNA]</scope>
    <source>
        <strain evidence="12">DSM 5847</strain>
    </source>
</reference>
<feature type="binding site" evidence="9">
    <location>
        <position position="126"/>
    </location>
    <ligand>
        <name>L-histidine</name>
        <dbReference type="ChEBI" id="CHEBI:57595"/>
    </ligand>
</feature>
<dbReference type="GO" id="GO:0006427">
    <property type="term" value="P:histidyl-tRNA aminoacylation"/>
    <property type="evidence" value="ECO:0007669"/>
    <property type="project" value="UniProtKB-UniRule"/>
</dbReference>
<dbReference type="GO" id="GO:0016740">
    <property type="term" value="F:transferase activity"/>
    <property type="evidence" value="ECO:0007669"/>
    <property type="project" value="UniProtKB-ARBA"/>
</dbReference>
<dbReference type="InterPro" id="IPR036621">
    <property type="entry name" value="Anticodon-bd_dom_sf"/>
</dbReference>
<dbReference type="SUPFAM" id="SSF52954">
    <property type="entry name" value="Class II aaRS ABD-related"/>
    <property type="match status" value="1"/>
</dbReference>
<keyword evidence="5 8" id="KW-0648">Protein biosynthesis</keyword>
<evidence type="ECO:0000256" key="3">
    <source>
        <dbReference type="ARBA" id="ARBA00022741"/>
    </source>
</evidence>
<dbReference type="RefSeq" id="WP_052222002.1">
    <property type="nucleotide sequence ID" value="NZ_LHUR01000028.1"/>
</dbReference>
<dbReference type="PANTHER" id="PTHR11476">
    <property type="entry name" value="HISTIDYL-TRNA SYNTHETASE"/>
    <property type="match status" value="1"/>
</dbReference>
<dbReference type="GO" id="GO:0005524">
    <property type="term" value="F:ATP binding"/>
    <property type="evidence" value="ECO:0007669"/>
    <property type="project" value="UniProtKB-UniRule"/>
</dbReference>
<dbReference type="InterPro" id="IPR004516">
    <property type="entry name" value="HisRS/HisZ"/>
</dbReference>
<dbReference type="InterPro" id="IPR045864">
    <property type="entry name" value="aa-tRNA-synth_II/BPL/LPL"/>
</dbReference>
<dbReference type="InterPro" id="IPR006195">
    <property type="entry name" value="aa-tRNA-synth_II"/>
</dbReference>
<organism evidence="11 12">
    <name type="scientific">Clostridium homopropionicum DSM 5847</name>
    <dbReference type="NCBI Taxonomy" id="1121318"/>
    <lineage>
        <taxon>Bacteria</taxon>
        <taxon>Bacillati</taxon>
        <taxon>Bacillota</taxon>
        <taxon>Clostridia</taxon>
        <taxon>Eubacteriales</taxon>
        <taxon>Clostridiaceae</taxon>
        <taxon>Clostridium</taxon>
    </lineage>
</organism>
<dbReference type="Pfam" id="PF03129">
    <property type="entry name" value="HGTP_anticodon"/>
    <property type="match status" value="1"/>
</dbReference>
<evidence type="ECO:0000256" key="1">
    <source>
        <dbReference type="ARBA" id="ARBA00008226"/>
    </source>
</evidence>
<proteinExistence type="inferred from homology"/>
<keyword evidence="3 8" id="KW-0547">Nucleotide-binding</keyword>
<keyword evidence="8 11" id="KW-0436">Ligase</keyword>
<dbReference type="Gene3D" id="3.40.50.800">
    <property type="entry name" value="Anticodon-binding domain"/>
    <property type="match status" value="1"/>
</dbReference>
<dbReference type="GO" id="GO:0005737">
    <property type="term" value="C:cytoplasm"/>
    <property type="evidence" value="ECO:0007669"/>
    <property type="project" value="UniProtKB-SubCell"/>
</dbReference>
<dbReference type="InterPro" id="IPR041715">
    <property type="entry name" value="HisRS-like_core"/>
</dbReference>
<dbReference type="InterPro" id="IPR004154">
    <property type="entry name" value="Anticodon-bd"/>
</dbReference>
<evidence type="ECO:0000313" key="12">
    <source>
        <dbReference type="Proteomes" id="UP000037043"/>
    </source>
</evidence>
<dbReference type="STRING" id="36844.SAMN04488501_11939"/>
<evidence type="ECO:0000256" key="9">
    <source>
        <dbReference type="PIRSR" id="PIRSR001549-1"/>
    </source>
</evidence>
<comment type="subcellular location">
    <subcellularLocation>
        <location evidence="8">Cytoplasm</location>
    </subcellularLocation>
</comment>
<evidence type="ECO:0000256" key="7">
    <source>
        <dbReference type="ARBA" id="ARBA00047639"/>
    </source>
</evidence>
<evidence type="ECO:0000256" key="2">
    <source>
        <dbReference type="ARBA" id="ARBA00022490"/>
    </source>
</evidence>
<dbReference type="PROSITE" id="PS50862">
    <property type="entry name" value="AA_TRNA_LIGASE_II"/>
    <property type="match status" value="1"/>
</dbReference>
<dbReference type="PANTHER" id="PTHR11476:SF7">
    <property type="entry name" value="HISTIDINE--TRNA LIGASE"/>
    <property type="match status" value="1"/>
</dbReference>
<dbReference type="EC" id="6.1.1.21" evidence="8"/>
<dbReference type="Pfam" id="PF13393">
    <property type="entry name" value="tRNA-synt_His"/>
    <property type="match status" value="1"/>
</dbReference>
<keyword evidence="2 8" id="KW-0963">Cytoplasm</keyword>
<evidence type="ECO:0000256" key="4">
    <source>
        <dbReference type="ARBA" id="ARBA00022840"/>
    </source>
</evidence>
<comment type="catalytic activity">
    <reaction evidence="7 8">
        <text>tRNA(His) + L-histidine + ATP = L-histidyl-tRNA(His) + AMP + diphosphate + H(+)</text>
        <dbReference type="Rhea" id="RHEA:17313"/>
        <dbReference type="Rhea" id="RHEA-COMP:9665"/>
        <dbReference type="Rhea" id="RHEA-COMP:9689"/>
        <dbReference type="ChEBI" id="CHEBI:15378"/>
        <dbReference type="ChEBI" id="CHEBI:30616"/>
        <dbReference type="ChEBI" id="CHEBI:33019"/>
        <dbReference type="ChEBI" id="CHEBI:57595"/>
        <dbReference type="ChEBI" id="CHEBI:78442"/>
        <dbReference type="ChEBI" id="CHEBI:78527"/>
        <dbReference type="ChEBI" id="CHEBI:456215"/>
        <dbReference type="EC" id="6.1.1.21"/>
    </reaction>
</comment>
<evidence type="ECO:0000259" key="10">
    <source>
        <dbReference type="PROSITE" id="PS50862"/>
    </source>
</evidence>
<accession>A0A0L6Z830</accession>
<dbReference type="PIRSF" id="PIRSF001549">
    <property type="entry name" value="His-tRNA_synth"/>
    <property type="match status" value="1"/>
</dbReference>
<evidence type="ECO:0000256" key="6">
    <source>
        <dbReference type="ARBA" id="ARBA00023146"/>
    </source>
</evidence>